<dbReference type="GO" id="GO:0042755">
    <property type="term" value="P:eating behavior"/>
    <property type="evidence" value="ECO:0007669"/>
    <property type="project" value="TreeGrafter"/>
</dbReference>
<protein>
    <recommendedName>
        <fullName evidence="12">Hypocretin neuropeptide precursor</fullName>
    </recommendedName>
    <alternativeName>
        <fullName evidence="16">Hypocretin</fullName>
    </alternativeName>
    <alternativeName>
        <fullName evidence="13">Orexin precursor</fullName>
    </alternativeName>
    <alternativeName>
        <fullName evidence="15">Prepro-orexin</fullName>
    </alternativeName>
    <alternativeName>
        <fullName evidence="14">Preprohypocretin</fullName>
    </alternativeName>
</protein>
<comment type="similarity">
    <text evidence="3">Belongs to the orexin family.</text>
</comment>
<dbReference type="GO" id="GO:0007218">
    <property type="term" value="P:neuropeptide signaling pathway"/>
    <property type="evidence" value="ECO:0007669"/>
    <property type="project" value="UniProtKB-KW"/>
</dbReference>
<keyword evidence="5" id="KW-0256">Endoplasmic reticulum</keyword>
<dbReference type="GO" id="GO:0048471">
    <property type="term" value="C:perinuclear region of cytoplasm"/>
    <property type="evidence" value="ECO:0007669"/>
    <property type="project" value="TreeGrafter"/>
</dbReference>
<evidence type="ECO:0000256" key="10">
    <source>
        <dbReference type="ARBA" id="ARBA00023329"/>
    </source>
</evidence>
<dbReference type="GO" id="GO:0051971">
    <property type="term" value="P:positive regulation of transmission of nerve impulse"/>
    <property type="evidence" value="ECO:0007669"/>
    <property type="project" value="TreeGrafter"/>
</dbReference>
<keyword evidence="4" id="KW-0027">Amidation</keyword>
<comment type="caution">
    <text evidence="21">The sequence shown here is derived from an EMBL/GenBank/DDBJ whole genome shotgun (WGS) entry which is preliminary data.</text>
</comment>
<keyword evidence="10" id="KW-0968">Cytoplasmic vesicle</keyword>
<dbReference type="GO" id="GO:0001659">
    <property type="term" value="P:temperature homeostasis"/>
    <property type="evidence" value="ECO:0007669"/>
    <property type="project" value="TreeGrafter"/>
</dbReference>
<evidence type="ECO:0000256" key="13">
    <source>
        <dbReference type="ARBA" id="ARBA00034351"/>
    </source>
</evidence>
<dbReference type="Pfam" id="PF02072">
    <property type="entry name" value="Orexin"/>
    <property type="match status" value="1"/>
</dbReference>
<reference evidence="21" key="1">
    <citation type="submission" date="2022-02" db="EMBL/GenBank/DDBJ databases">
        <title>Atlantic sturgeon de novo genome assembly.</title>
        <authorList>
            <person name="Stock M."/>
            <person name="Klopp C."/>
            <person name="Guiguen Y."/>
            <person name="Cabau C."/>
            <person name="Parinello H."/>
            <person name="Santidrian Yebra-Pimentel E."/>
            <person name="Kuhl H."/>
            <person name="Dirks R.P."/>
            <person name="Guessner J."/>
            <person name="Wuertz S."/>
            <person name="Du K."/>
            <person name="Schartl M."/>
        </authorList>
    </citation>
    <scope>NUCLEOTIDE SEQUENCE</scope>
    <source>
        <strain evidence="21">STURGEONOMICS-FGT-2020</strain>
        <tissue evidence="21">Whole blood</tissue>
    </source>
</reference>
<comment type="function">
    <text evidence="18">Binds to orexin receptor HCRTR2/OX2R only. Stimulates food intake. Modulates pituitary luteinizing hormone secretion in an ovarian steroid-dependent manner.</text>
</comment>
<evidence type="ECO:0000256" key="6">
    <source>
        <dbReference type="ARBA" id="ARBA00023018"/>
    </source>
</evidence>
<evidence type="ECO:0000256" key="1">
    <source>
        <dbReference type="ARBA" id="ARBA00004427"/>
    </source>
</evidence>
<dbReference type="GO" id="GO:0005791">
    <property type="term" value="C:rough endoplasmic reticulum"/>
    <property type="evidence" value="ECO:0007669"/>
    <property type="project" value="UniProtKB-SubCell"/>
</dbReference>
<dbReference type="GO" id="GO:0046928">
    <property type="term" value="P:regulation of neurotransmitter secretion"/>
    <property type="evidence" value="ECO:0007669"/>
    <property type="project" value="TreeGrafter"/>
</dbReference>
<evidence type="ECO:0000256" key="9">
    <source>
        <dbReference type="ARBA" id="ARBA00023320"/>
    </source>
</evidence>
<evidence type="ECO:0000256" key="16">
    <source>
        <dbReference type="ARBA" id="ARBA00034371"/>
    </source>
</evidence>
<dbReference type="PANTHER" id="PTHR15173">
    <property type="entry name" value="OREXIN"/>
    <property type="match status" value="1"/>
</dbReference>
<feature type="region of interest" description="Disordered" evidence="19">
    <location>
        <begin position="72"/>
        <end position="108"/>
    </location>
</feature>
<feature type="chain" id="PRO_5041930863" description="Hypocretin neuropeptide precursor" evidence="20">
    <location>
        <begin position="40"/>
        <end position="156"/>
    </location>
</feature>
<gene>
    <name evidence="21" type="primary">Hcrt</name>
    <name evidence="21" type="ORF">AOXY_G14476</name>
</gene>
<evidence type="ECO:0000256" key="18">
    <source>
        <dbReference type="ARBA" id="ARBA00046224"/>
    </source>
</evidence>
<evidence type="ECO:0000256" key="7">
    <source>
        <dbReference type="ARBA" id="ARBA00023157"/>
    </source>
</evidence>
<comment type="function">
    <text evidence="17">Binds to orexin receptors HCRTR1/OX1R and HCRTR2/OX2R with a high affinity. Stimulates food intake. Modulates pituitary luteinizing hormone secretion in an ovarian steroid-dependent manner.</text>
</comment>
<evidence type="ECO:0000256" key="15">
    <source>
        <dbReference type="ARBA" id="ARBA00034367"/>
    </source>
</evidence>
<dbReference type="GO" id="GO:0031771">
    <property type="term" value="F:type 1 orexin receptor binding"/>
    <property type="evidence" value="ECO:0007669"/>
    <property type="project" value="TreeGrafter"/>
</dbReference>
<sequence length="156" mass="17331">MSVVFWNPELLKARTRPLPRLLLVCALLSLSLALPRTHAFPSCCRLRRCHCRLLELLYGPGNHAIGILTMGKRSSSSGEQGALRSSGREAQTVETEPQRTGGHSRGTLPRIGTLVTRRGFCDMLLRQHLQWCLWGSQRGECETVVIRLCVAVSRGV</sequence>
<dbReference type="GO" id="GO:0031772">
    <property type="term" value="F:type 2 orexin receptor binding"/>
    <property type="evidence" value="ECO:0007669"/>
    <property type="project" value="TreeGrafter"/>
</dbReference>
<comment type="subcellular location">
    <subcellularLocation>
        <location evidence="2">Cytoplasmic vesicle</location>
    </subcellularLocation>
    <subcellularLocation>
        <location evidence="1">Rough endoplasmic reticulum</location>
    </subcellularLocation>
    <subcellularLocation>
        <location evidence="11">Synapse</location>
    </subcellularLocation>
</comment>
<evidence type="ECO:0000256" key="4">
    <source>
        <dbReference type="ARBA" id="ARBA00022815"/>
    </source>
</evidence>
<dbReference type="EMBL" id="JAGXEW010000012">
    <property type="protein sequence ID" value="KAK1165838.1"/>
    <property type="molecule type" value="Genomic_DNA"/>
</dbReference>
<evidence type="ECO:0000313" key="21">
    <source>
        <dbReference type="EMBL" id="KAK1165838.1"/>
    </source>
</evidence>
<organism evidence="21 22">
    <name type="scientific">Acipenser oxyrinchus oxyrinchus</name>
    <dbReference type="NCBI Taxonomy" id="40147"/>
    <lineage>
        <taxon>Eukaryota</taxon>
        <taxon>Metazoa</taxon>
        <taxon>Chordata</taxon>
        <taxon>Craniata</taxon>
        <taxon>Vertebrata</taxon>
        <taxon>Euteleostomi</taxon>
        <taxon>Actinopterygii</taxon>
        <taxon>Chondrostei</taxon>
        <taxon>Acipenseriformes</taxon>
        <taxon>Acipenseridae</taxon>
        <taxon>Acipenser</taxon>
    </lineage>
</organism>
<name>A0AAD8DDD0_ACIOX</name>
<dbReference type="GO" id="GO:0031410">
    <property type="term" value="C:cytoplasmic vesicle"/>
    <property type="evidence" value="ECO:0007669"/>
    <property type="project" value="UniProtKB-SubCell"/>
</dbReference>
<evidence type="ECO:0000256" key="19">
    <source>
        <dbReference type="SAM" id="MobiDB-lite"/>
    </source>
</evidence>
<evidence type="ECO:0000256" key="12">
    <source>
        <dbReference type="ARBA" id="ARBA00034336"/>
    </source>
</evidence>
<dbReference type="GO" id="GO:0045202">
    <property type="term" value="C:synapse"/>
    <property type="evidence" value="ECO:0007669"/>
    <property type="project" value="UniProtKB-SubCell"/>
</dbReference>
<keyword evidence="9" id="KW-0527">Neuropeptide</keyword>
<proteinExistence type="inferred from homology"/>
<dbReference type="PRINTS" id="PR01091">
    <property type="entry name" value="OREXINPP"/>
</dbReference>
<keyword evidence="7" id="KW-1015">Disulfide bond</keyword>
<evidence type="ECO:0000256" key="11">
    <source>
        <dbReference type="ARBA" id="ARBA00034103"/>
    </source>
</evidence>
<evidence type="ECO:0000256" key="5">
    <source>
        <dbReference type="ARBA" id="ARBA00022824"/>
    </source>
</evidence>
<dbReference type="InterPro" id="IPR001704">
    <property type="entry name" value="Orexin"/>
</dbReference>
<dbReference type="GO" id="GO:0005184">
    <property type="term" value="F:neuropeptide hormone activity"/>
    <property type="evidence" value="ECO:0007669"/>
    <property type="project" value="TreeGrafter"/>
</dbReference>
<evidence type="ECO:0000256" key="8">
    <source>
        <dbReference type="ARBA" id="ARBA00023283"/>
    </source>
</evidence>
<dbReference type="GO" id="GO:0030431">
    <property type="term" value="P:sleep"/>
    <property type="evidence" value="ECO:0007669"/>
    <property type="project" value="TreeGrafter"/>
</dbReference>
<evidence type="ECO:0000256" key="20">
    <source>
        <dbReference type="SAM" id="SignalP"/>
    </source>
</evidence>
<keyword evidence="8" id="KW-0873">Pyrrolidone carboxylic acid</keyword>
<feature type="signal peptide" evidence="20">
    <location>
        <begin position="1"/>
        <end position="39"/>
    </location>
</feature>
<keyword evidence="20" id="KW-0732">Signal</keyword>
<evidence type="ECO:0000256" key="2">
    <source>
        <dbReference type="ARBA" id="ARBA00004541"/>
    </source>
</evidence>
<evidence type="ECO:0000313" key="22">
    <source>
        <dbReference type="Proteomes" id="UP001230051"/>
    </source>
</evidence>
<evidence type="ECO:0000256" key="14">
    <source>
        <dbReference type="ARBA" id="ARBA00034354"/>
    </source>
</evidence>
<dbReference type="AlphaFoldDB" id="A0AAD8DDD0"/>
<dbReference type="Proteomes" id="UP001230051">
    <property type="component" value="Unassembled WGS sequence"/>
</dbReference>
<evidence type="ECO:0000256" key="3">
    <source>
        <dbReference type="ARBA" id="ARBA00009198"/>
    </source>
</evidence>
<dbReference type="PANTHER" id="PTHR15173:SF2">
    <property type="entry name" value="HYPOCRETIN NEUROPEPTIDE PRECURSOR"/>
    <property type="match status" value="1"/>
</dbReference>
<accession>A0AAD8DDD0</accession>
<dbReference type="GO" id="GO:0042594">
    <property type="term" value="P:response to starvation"/>
    <property type="evidence" value="ECO:0007669"/>
    <property type="project" value="TreeGrafter"/>
</dbReference>
<keyword evidence="6" id="KW-0770">Synapse</keyword>
<keyword evidence="22" id="KW-1185">Reference proteome</keyword>
<evidence type="ECO:0000256" key="17">
    <source>
        <dbReference type="ARBA" id="ARBA00045659"/>
    </source>
</evidence>